<accession>A0A6A0GTK5</accession>
<reference evidence="4" key="1">
    <citation type="submission" date="2014-08" db="EMBL/GenBank/DDBJ databases">
        <authorList>
            <person name="Murali S."/>
            <person name="Richards S."/>
            <person name="Bandaranaike D."/>
            <person name="Bellair M."/>
            <person name="Blankenburg K."/>
            <person name="Chao H."/>
            <person name="Dinh H."/>
            <person name="Doddapaneni H."/>
            <person name="Dugan-Rocha S."/>
            <person name="Elkadiri S."/>
            <person name="Gnanaolivu R."/>
            <person name="Hughes D."/>
            <person name="Lee S."/>
            <person name="Li M."/>
            <person name="Ming W."/>
            <person name="Munidasa M."/>
            <person name="Muniz J."/>
            <person name="Nguyen L."/>
            <person name="Osuji N."/>
            <person name="Pu L.-L."/>
            <person name="Puazo M."/>
            <person name="Skinner E."/>
            <person name="Qu C."/>
            <person name="Quiroz J."/>
            <person name="Raj R."/>
            <person name="Weissenberger G."/>
            <person name="Xin Y."/>
            <person name="Zou X."/>
            <person name="Han Y."/>
            <person name="Worley K."/>
            <person name="Muzny D."/>
            <person name="Gibbs R."/>
        </authorList>
    </citation>
    <scope>NUCLEOTIDE SEQUENCE</scope>
    <source>
        <strain evidence="4">HAZT.00-mixed</strain>
        <tissue evidence="4">Whole organism</tissue>
    </source>
</reference>
<evidence type="ECO:0000256" key="1">
    <source>
        <dbReference type="ARBA" id="ARBA00023157"/>
    </source>
</evidence>
<evidence type="ECO:0000313" key="4">
    <source>
        <dbReference type="EMBL" id="KAA0187795.1"/>
    </source>
</evidence>
<dbReference type="Pfam" id="PF00089">
    <property type="entry name" value="Trypsin"/>
    <property type="match status" value="1"/>
</dbReference>
<dbReference type="Gene3D" id="2.40.10.10">
    <property type="entry name" value="Trypsin-like serine proteases"/>
    <property type="match status" value="1"/>
</dbReference>
<name>A0A6A0GTK5_HYAAZ</name>
<dbReference type="InterPro" id="IPR009003">
    <property type="entry name" value="Peptidase_S1_PA"/>
</dbReference>
<dbReference type="EMBL" id="JQDR03014649">
    <property type="protein sequence ID" value="KAA0187795.1"/>
    <property type="molecule type" value="Genomic_DNA"/>
</dbReference>
<dbReference type="InterPro" id="IPR001254">
    <property type="entry name" value="Trypsin_dom"/>
</dbReference>
<dbReference type="SUPFAM" id="SSF50494">
    <property type="entry name" value="Trypsin-like serine proteases"/>
    <property type="match status" value="1"/>
</dbReference>
<comment type="caution">
    <text evidence="4">The sequence shown here is derived from an EMBL/GenBank/DDBJ whole genome shotgun (WGS) entry which is preliminary data.</text>
</comment>
<dbReference type="GO" id="GO:0004252">
    <property type="term" value="F:serine-type endopeptidase activity"/>
    <property type="evidence" value="ECO:0007669"/>
    <property type="project" value="InterPro"/>
</dbReference>
<protein>
    <recommendedName>
        <fullName evidence="3">Peptidase S1 domain-containing protein</fullName>
    </recommendedName>
</protein>
<dbReference type="AlphaFoldDB" id="A0A6A0GTK5"/>
<dbReference type="Proteomes" id="UP000711488">
    <property type="component" value="Unassembled WGS sequence"/>
</dbReference>
<dbReference type="InterPro" id="IPR043504">
    <property type="entry name" value="Peptidase_S1_PA_chymotrypsin"/>
</dbReference>
<sequence length="139" mass="15536">MKTKMFIRPICLPPTRFERSEISLNRTVIAIGWGSTKSADYSDVLQEASLRIANPFVCKRIFPQYFHINGVQMCIGGGQEDTCSGDSGGPVMKLNKDLRYYVLAVTSFGIENDCGVNDHPAVYTSVAHFNTWIRQSIKP</sequence>
<reference evidence="4" key="2">
    <citation type="journal article" date="2018" name="Environ. Sci. Technol.">
        <title>The Toxicogenome of Hyalella azteca: A Model for Sediment Ecotoxicology and Evolutionary Toxicology.</title>
        <authorList>
            <person name="Poynton H.C."/>
            <person name="Hasenbein S."/>
            <person name="Benoit J.B."/>
            <person name="Sepulveda M.S."/>
            <person name="Poelchau M.F."/>
            <person name="Hughes D.S.T."/>
            <person name="Murali S.C."/>
            <person name="Chen S."/>
            <person name="Glastad K.M."/>
            <person name="Goodisman M.A.D."/>
            <person name="Werren J.H."/>
            <person name="Vineis J.H."/>
            <person name="Bowen J.L."/>
            <person name="Friedrich M."/>
            <person name="Jones J."/>
            <person name="Robertson H.M."/>
            <person name="Feyereisen R."/>
            <person name="Mechler-Hickson A."/>
            <person name="Mathers N."/>
            <person name="Lee C.E."/>
            <person name="Colbourne J.K."/>
            <person name="Biales A."/>
            <person name="Johnston J.S."/>
            <person name="Wellborn G.A."/>
            <person name="Rosendale A.J."/>
            <person name="Cridge A.G."/>
            <person name="Munoz-Torres M.C."/>
            <person name="Bain P.A."/>
            <person name="Manny A.R."/>
            <person name="Major K.M."/>
            <person name="Lambert F.N."/>
            <person name="Vulpe C.D."/>
            <person name="Tuck P."/>
            <person name="Blalock B.J."/>
            <person name="Lin Y.Y."/>
            <person name="Smith M.E."/>
            <person name="Ochoa-Acuna H."/>
            <person name="Chen M.M."/>
            <person name="Childers C.P."/>
            <person name="Qu J."/>
            <person name="Dugan S."/>
            <person name="Lee S.L."/>
            <person name="Chao H."/>
            <person name="Dinh H."/>
            <person name="Han Y."/>
            <person name="Doddapaneni H."/>
            <person name="Worley K.C."/>
            <person name="Muzny D.M."/>
            <person name="Gibbs R.A."/>
            <person name="Richards S."/>
        </authorList>
    </citation>
    <scope>NUCLEOTIDE SEQUENCE</scope>
    <source>
        <strain evidence="4">HAZT.00-mixed</strain>
        <tissue evidence="4">Whole organism</tissue>
    </source>
</reference>
<evidence type="ECO:0000256" key="2">
    <source>
        <dbReference type="ARBA" id="ARBA00024195"/>
    </source>
</evidence>
<dbReference type="GO" id="GO:0006508">
    <property type="term" value="P:proteolysis"/>
    <property type="evidence" value="ECO:0007669"/>
    <property type="project" value="InterPro"/>
</dbReference>
<evidence type="ECO:0000259" key="3">
    <source>
        <dbReference type="PROSITE" id="PS50240"/>
    </source>
</evidence>
<dbReference type="InterPro" id="IPR033116">
    <property type="entry name" value="TRYPSIN_SER"/>
</dbReference>
<reference evidence="4" key="3">
    <citation type="submission" date="2019-06" db="EMBL/GenBank/DDBJ databases">
        <authorList>
            <person name="Poynton C."/>
            <person name="Hasenbein S."/>
            <person name="Benoit J.B."/>
            <person name="Sepulveda M.S."/>
            <person name="Poelchau M.F."/>
            <person name="Murali S.C."/>
            <person name="Chen S."/>
            <person name="Glastad K.M."/>
            <person name="Werren J.H."/>
            <person name="Vineis J.H."/>
            <person name="Bowen J.L."/>
            <person name="Friedrich M."/>
            <person name="Jones J."/>
            <person name="Robertson H.M."/>
            <person name="Feyereisen R."/>
            <person name="Mechler-Hickson A."/>
            <person name="Mathers N."/>
            <person name="Lee C.E."/>
            <person name="Colbourne J.K."/>
            <person name="Biales A."/>
            <person name="Johnston J.S."/>
            <person name="Wellborn G.A."/>
            <person name="Rosendale A.J."/>
            <person name="Cridge A.G."/>
            <person name="Munoz-Torres M.C."/>
            <person name="Bain P.A."/>
            <person name="Manny A.R."/>
            <person name="Major K.M."/>
            <person name="Lambert F.N."/>
            <person name="Vulpe C.D."/>
            <person name="Tuck P."/>
            <person name="Blalock B.J."/>
            <person name="Lin Y.-Y."/>
            <person name="Smith M.E."/>
            <person name="Ochoa-Acuna H."/>
            <person name="Chen M.-J.M."/>
            <person name="Childers C.P."/>
            <person name="Qu J."/>
            <person name="Dugan S."/>
            <person name="Lee S.L."/>
            <person name="Chao H."/>
            <person name="Dinh H."/>
            <person name="Han Y."/>
            <person name="Doddapaneni H."/>
            <person name="Worley K.C."/>
            <person name="Muzny D.M."/>
            <person name="Gibbs R.A."/>
            <person name="Richards S."/>
        </authorList>
    </citation>
    <scope>NUCLEOTIDE SEQUENCE</scope>
    <source>
        <strain evidence="4">HAZT.00-mixed</strain>
        <tissue evidence="4">Whole organism</tissue>
    </source>
</reference>
<gene>
    <name evidence="4" type="ORF">HAZT_HAZT010489</name>
</gene>
<keyword evidence="1" id="KW-1015">Disulfide bond</keyword>
<dbReference type="CDD" id="cd00190">
    <property type="entry name" value="Tryp_SPc"/>
    <property type="match status" value="1"/>
</dbReference>
<dbReference type="InterPro" id="IPR051487">
    <property type="entry name" value="Ser/Thr_Proteases_Immune/Dev"/>
</dbReference>
<dbReference type="PROSITE" id="PS00135">
    <property type="entry name" value="TRYPSIN_SER"/>
    <property type="match status" value="1"/>
</dbReference>
<feature type="domain" description="Peptidase S1" evidence="3">
    <location>
        <begin position="1"/>
        <end position="138"/>
    </location>
</feature>
<dbReference type="PROSITE" id="PS50240">
    <property type="entry name" value="TRYPSIN_DOM"/>
    <property type="match status" value="1"/>
</dbReference>
<dbReference type="SMART" id="SM00020">
    <property type="entry name" value="Tryp_SPc"/>
    <property type="match status" value="1"/>
</dbReference>
<comment type="similarity">
    <text evidence="2">Belongs to the peptidase S1 family. CLIP subfamily.</text>
</comment>
<dbReference type="PANTHER" id="PTHR24256">
    <property type="entry name" value="TRYPTASE-RELATED"/>
    <property type="match status" value="1"/>
</dbReference>
<organism evidence="4">
    <name type="scientific">Hyalella azteca</name>
    <name type="common">Amphipod</name>
    <dbReference type="NCBI Taxonomy" id="294128"/>
    <lineage>
        <taxon>Eukaryota</taxon>
        <taxon>Metazoa</taxon>
        <taxon>Ecdysozoa</taxon>
        <taxon>Arthropoda</taxon>
        <taxon>Crustacea</taxon>
        <taxon>Multicrustacea</taxon>
        <taxon>Malacostraca</taxon>
        <taxon>Eumalacostraca</taxon>
        <taxon>Peracarida</taxon>
        <taxon>Amphipoda</taxon>
        <taxon>Senticaudata</taxon>
        <taxon>Talitrida</taxon>
        <taxon>Talitroidea</taxon>
        <taxon>Hyalellidae</taxon>
        <taxon>Hyalella</taxon>
    </lineage>
</organism>
<proteinExistence type="inferred from homology"/>